<dbReference type="Proteomes" id="UP000029553">
    <property type="component" value="Unassembled WGS sequence"/>
</dbReference>
<comment type="caution">
    <text evidence="1">The sequence shown here is derived from an EMBL/GenBank/DDBJ whole genome shotgun (WGS) entry which is preliminary data.</text>
</comment>
<evidence type="ECO:0000313" key="2">
    <source>
        <dbReference type="Proteomes" id="UP000029553"/>
    </source>
</evidence>
<dbReference type="AlphaFoldDB" id="A0A096GSN9"/>
<accession>A0A096GSN9</accession>
<gene>
    <name evidence="1" type="ORF">P353_16165</name>
</gene>
<evidence type="ECO:0000313" key="1">
    <source>
        <dbReference type="EMBL" id="KGH28210.1"/>
    </source>
</evidence>
<sequence length="89" mass="9910">MACELSWVHVQPPPLFEEGSAPSINDLRQLLAIFDIPQSSLDATTKDVADDQDLYRTCFASQFNSTEVDIKLFSLGASGTDNLMKWETQ</sequence>
<reference evidence="1 2" key="1">
    <citation type="submission" date="2013-09" db="EMBL/GenBank/DDBJ databases">
        <title>High correlation between genotypes and phenotypes of environmental bacteria Comamonas testosteroni strains.</title>
        <authorList>
            <person name="Liu L."/>
            <person name="Zhu W."/>
            <person name="Xia X."/>
            <person name="Xu B."/>
            <person name="Luo M."/>
            <person name="Wang G."/>
        </authorList>
    </citation>
    <scope>NUCLEOTIDE SEQUENCE [LARGE SCALE GENOMIC DNA]</scope>
    <source>
        <strain evidence="1 2">JL40</strain>
    </source>
</reference>
<name>A0A096GSN9_COMTE</name>
<organism evidence="1 2">
    <name type="scientific">Comamonas testosteroni</name>
    <name type="common">Pseudomonas testosteroni</name>
    <dbReference type="NCBI Taxonomy" id="285"/>
    <lineage>
        <taxon>Bacteria</taxon>
        <taxon>Pseudomonadati</taxon>
        <taxon>Pseudomonadota</taxon>
        <taxon>Betaproteobacteria</taxon>
        <taxon>Burkholderiales</taxon>
        <taxon>Comamonadaceae</taxon>
        <taxon>Comamonas</taxon>
    </lineage>
</organism>
<proteinExistence type="predicted"/>
<protein>
    <submittedName>
        <fullName evidence="1">Uncharacterized protein</fullName>
    </submittedName>
</protein>
<dbReference type="EMBL" id="AWOR01000052">
    <property type="protein sequence ID" value="KGH28210.1"/>
    <property type="molecule type" value="Genomic_DNA"/>
</dbReference>